<evidence type="ECO:0000256" key="1">
    <source>
        <dbReference type="SAM" id="MobiDB-lite"/>
    </source>
</evidence>
<dbReference type="Proteomes" id="UP001215280">
    <property type="component" value="Unassembled WGS sequence"/>
</dbReference>
<keyword evidence="3" id="KW-1185">Reference proteome</keyword>
<reference evidence="2" key="1">
    <citation type="submission" date="2023-03" db="EMBL/GenBank/DDBJ databases">
        <title>Massive genome expansion in bonnet fungi (Mycena s.s.) driven by repeated elements and novel gene families across ecological guilds.</title>
        <authorList>
            <consortium name="Lawrence Berkeley National Laboratory"/>
            <person name="Harder C.B."/>
            <person name="Miyauchi S."/>
            <person name="Viragh M."/>
            <person name="Kuo A."/>
            <person name="Thoen E."/>
            <person name="Andreopoulos B."/>
            <person name="Lu D."/>
            <person name="Skrede I."/>
            <person name="Drula E."/>
            <person name="Henrissat B."/>
            <person name="Morin E."/>
            <person name="Kohler A."/>
            <person name="Barry K."/>
            <person name="LaButti K."/>
            <person name="Morin E."/>
            <person name="Salamov A."/>
            <person name="Lipzen A."/>
            <person name="Mereny Z."/>
            <person name="Hegedus B."/>
            <person name="Baldrian P."/>
            <person name="Stursova M."/>
            <person name="Weitz H."/>
            <person name="Taylor A."/>
            <person name="Grigoriev I.V."/>
            <person name="Nagy L.G."/>
            <person name="Martin F."/>
            <person name="Kauserud H."/>
        </authorList>
    </citation>
    <scope>NUCLEOTIDE SEQUENCE</scope>
    <source>
        <strain evidence="2">CBHHK188m</strain>
    </source>
</reference>
<feature type="region of interest" description="Disordered" evidence="1">
    <location>
        <begin position="317"/>
        <end position="373"/>
    </location>
</feature>
<name>A0AAD7NHW3_9AGAR</name>
<evidence type="ECO:0000313" key="3">
    <source>
        <dbReference type="Proteomes" id="UP001215280"/>
    </source>
</evidence>
<accession>A0AAD7NHW3</accession>
<sequence>MIVNNDPDLGSSRWNGPAVKIPRANDGEVSAVFTLYSEARTTARRAQRGFLNQLGYLFWLTTSSDGWNVRLPEEVLNFVVELRLSEREKRGCLLVLHRDYKILNLAHMIRFTIPFHYAWTDKDSQEHRLFQFSPTLLREYIRLCQQREGAPVPLEELPHYVKWETRYELKRYDSMLQDRLMRNNRSWCRPRFEQDYHYLVVPCDFWGGRVLTDVLEIRAYAEQFMSTVSHQGNQSYITFFMQYPIRDIIQYHPPERRLPLRCDPGSSEPLGYGLPLIAPIERTYDRPALLRGSWKPEERRGRFSRSYECRISLHERLSSPGHRQMREESPAPRANARPSVTDRGHATPSGRRRASRSLSPPCRRAQENTAESYEPRTKLDFLNAIRDCGGIVTEIDPHYDVPIIPEWNPLALEKGILVFEDPRAEIRMRCWAANWEETESMAQLLTMAVRFGIKFNIAYRLDDVPLFKRPGQYTKPSYLELGFRETALEWSGGAVAMRSLYKDQAQNVGRRDHAGAIIAAGGFPVRILLWLVPHAMTNLARGPSTRVSEFLCGRTFRSVVMSSKDFSQEDVVLTCDQYSAGEIDVLNGFIDKKHPDQDLTIFPPQYILEEVLPGHFHGAMSAHAQDLFNYIVKDIEDDNKVRGSWRTVGGWRKFLRNSKRGTFAAKNFPTEDDFQRGASLFDGAFGKSWNCRPIREIVLPKEFRNELPGENPYDL</sequence>
<organism evidence="2 3">
    <name type="scientific">Mycena maculata</name>
    <dbReference type="NCBI Taxonomy" id="230809"/>
    <lineage>
        <taxon>Eukaryota</taxon>
        <taxon>Fungi</taxon>
        <taxon>Dikarya</taxon>
        <taxon>Basidiomycota</taxon>
        <taxon>Agaricomycotina</taxon>
        <taxon>Agaricomycetes</taxon>
        <taxon>Agaricomycetidae</taxon>
        <taxon>Agaricales</taxon>
        <taxon>Marasmiineae</taxon>
        <taxon>Mycenaceae</taxon>
        <taxon>Mycena</taxon>
    </lineage>
</organism>
<comment type="caution">
    <text evidence="2">The sequence shown here is derived from an EMBL/GenBank/DDBJ whole genome shotgun (WGS) entry which is preliminary data.</text>
</comment>
<evidence type="ECO:0000313" key="2">
    <source>
        <dbReference type="EMBL" id="KAJ7762847.1"/>
    </source>
</evidence>
<proteinExistence type="predicted"/>
<dbReference type="AlphaFoldDB" id="A0AAD7NHW3"/>
<dbReference type="EMBL" id="JARJLG010000042">
    <property type="protein sequence ID" value="KAJ7762847.1"/>
    <property type="molecule type" value="Genomic_DNA"/>
</dbReference>
<gene>
    <name evidence="2" type="ORF">DFH07DRAFT_739161</name>
</gene>
<protein>
    <submittedName>
        <fullName evidence="2">Uncharacterized protein</fullName>
    </submittedName>
</protein>